<dbReference type="PANTHER" id="PTHR34406">
    <property type="entry name" value="PROTEIN YCEI"/>
    <property type="match status" value="1"/>
</dbReference>
<sequence length="189" mass="20433">MKRITLVASALLVSFATFAQTTWKVDKAHAKLGFTVTHLLMSEVDGNFKTFDATITSSKEDFSDASFELTADLATANTDNEGRDAHLKRADMFDVANHPTLTFKSTSISKVADKKYKLNGNLTIKGVTKPVSLDLTLTGVGKDGRTQKPKVGFKAVGTIKRTDFGVGGMPSAVVSEEVELRALGEFNQQ</sequence>
<feature type="domain" description="Lipid/polyisoprenoid-binding YceI-like" evidence="2">
    <location>
        <begin position="22"/>
        <end position="187"/>
    </location>
</feature>
<reference evidence="3 4" key="1">
    <citation type="submission" date="2020-08" db="EMBL/GenBank/DDBJ databases">
        <title>Genomic Encyclopedia of Type Strains, Phase IV (KMG-IV): sequencing the most valuable type-strain genomes for metagenomic binning, comparative biology and taxonomic classification.</title>
        <authorList>
            <person name="Goeker M."/>
        </authorList>
    </citation>
    <scope>NUCLEOTIDE SEQUENCE [LARGE SCALE GENOMIC DNA]</scope>
    <source>
        <strain evidence="3 4">DSM 17976</strain>
    </source>
</reference>
<feature type="chain" id="PRO_5030562914" evidence="1">
    <location>
        <begin position="20"/>
        <end position="189"/>
    </location>
</feature>
<dbReference type="EMBL" id="JACIBY010000005">
    <property type="protein sequence ID" value="MBB3838582.1"/>
    <property type="molecule type" value="Genomic_DNA"/>
</dbReference>
<gene>
    <name evidence="3" type="ORF">FHS57_002588</name>
</gene>
<evidence type="ECO:0000259" key="2">
    <source>
        <dbReference type="SMART" id="SM00867"/>
    </source>
</evidence>
<dbReference type="AlphaFoldDB" id="A0A7W5ZJS2"/>
<keyword evidence="1" id="KW-0732">Signal</keyword>
<accession>A0A7W5ZJS2</accession>
<dbReference type="InterPro" id="IPR036761">
    <property type="entry name" value="TTHA0802/YceI-like_sf"/>
</dbReference>
<keyword evidence="4" id="KW-1185">Reference proteome</keyword>
<dbReference type="SUPFAM" id="SSF101874">
    <property type="entry name" value="YceI-like"/>
    <property type="match status" value="1"/>
</dbReference>
<evidence type="ECO:0000313" key="4">
    <source>
        <dbReference type="Proteomes" id="UP000541352"/>
    </source>
</evidence>
<dbReference type="SMART" id="SM00867">
    <property type="entry name" value="YceI"/>
    <property type="match status" value="1"/>
</dbReference>
<name>A0A7W5ZJS2_9BACT</name>
<evidence type="ECO:0000256" key="1">
    <source>
        <dbReference type="SAM" id="SignalP"/>
    </source>
</evidence>
<dbReference type="Proteomes" id="UP000541352">
    <property type="component" value="Unassembled WGS sequence"/>
</dbReference>
<organism evidence="3 4">
    <name type="scientific">Runella defluvii</name>
    <dbReference type="NCBI Taxonomy" id="370973"/>
    <lineage>
        <taxon>Bacteria</taxon>
        <taxon>Pseudomonadati</taxon>
        <taxon>Bacteroidota</taxon>
        <taxon>Cytophagia</taxon>
        <taxon>Cytophagales</taxon>
        <taxon>Spirosomataceae</taxon>
        <taxon>Runella</taxon>
    </lineage>
</organism>
<comment type="caution">
    <text evidence="3">The sequence shown here is derived from an EMBL/GenBank/DDBJ whole genome shotgun (WGS) entry which is preliminary data.</text>
</comment>
<dbReference type="Pfam" id="PF04264">
    <property type="entry name" value="YceI"/>
    <property type="match status" value="1"/>
</dbReference>
<feature type="signal peptide" evidence="1">
    <location>
        <begin position="1"/>
        <end position="19"/>
    </location>
</feature>
<dbReference type="PANTHER" id="PTHR34406:SF1">
    <property type="entry name" value="PROTEIN YCEI"/>
    <property type="match status" value="1"/>
</dbReference>
<protein>
    <submittedName>
        <fullName evidence="3">Polyisoprenoid-binding protein YceI</fullName>
    </submittedName>
</protein>
<dbReference type="RefSeq" id="WP_122933573.1">
    <property type="nucleotide sequence ID" value="NZ_JACIBY010000005.1"/>
</dbReference>
<dbReference type="InterPro" id="IPR007372">
    <property type="entry name" value="Lipid/polyisoprenoid-bd_YceI"/>
</dbReference>
<dbReference type="Gene3D" id="2.40.128.110">
    <property type="entry name" value="Lipid/polyisoprenoid-binding, YceI-like"/>
    <property type="match status" value="1"/>
</dbReference>
<proteinExistence type="predicted"/>
<evidence type="ECO:0000313" key="3">
    <source>
        <dbReference type="EMBL" id="MBB3838582.1"/>
    </source>
</evidence>